<feature type="compositionally biased region" description="Acidic residues" evidence="1">
    <location>
        <begin position="586"/>
        <end position="596"/>
    </location>
</feature>
<accession>A0A3B5Q1U8</accession>
<feature type="compositionally biased region" description="Basic and acidic residues" evidence="1">
    <location>
        <begin position="463"/>
        <end position="484"/>
    </location>
</feature>
<keyword evidence="4" id="KW-1185">Reference proteome</keyword>
<evidence type="ECO:0000259" key="2">
    <source>
        <dbReference type="SMART" id="SM00394"/>
    </source>
</evidence>
<organism evidence="3 4">
    <name type="scientific">Xiphophorus maculatus</name>
    <name type="common">Southern platyfish</name>
    <name type="synonym">Platypoecilus maculatus</name>
    <dbReference type="NCBI Taxonomy" id="8083"/>
    <lineage>
        <taxon>Eukaryota</taxon>
        <taxon>Metazoa</taxon>
        <taxon>Chordata</taxon>
        <taxon>Craniata</taxon>
        <taxon>Vertebrata</taxon>
        <taxon>Euteleostomi</taxon>
        <taxon>Actinopterygii</taxon>
        <taxon>Neopterygii</taxon>
        <taxon>Teleostei</taxon>
        <taxon>Neoteleostei</taxon>
        <taxon>Acanthomorphata</taxon>
        <taxon>Ovalentaria</taxon>
        <taxon>Atherinomorphae</taxon>
        <taxon>Cyprinodontiformes</taxon>
        <taxon>Poeciliidae</taxon>
        <taxon>Poeciliinae</taxon>
        <taxon>Xiphophorus</taxon>
    </lineage>
</organism>
<feature type="compositionally biased region" description="Acidic residues" evidence="1">
    <location>
        <begin position="190"/>
        <end position="199"/>
    </location>
</feature>
<feature type="compositionally biased region" description="Basic and acidic residues" evidence="1">
    <location>
        <begin position="409"/>
        <end position="442"/>
    </location>
</feature>
<feature type="compositionally biased region" description="Low complexity" evidence="1">
    <location>
        <begin position="524"/>
        <end position="535"/>
    </location>
</feature>
<dbReference type="PANTHER" id="PTHR10699">
    <property type="entry name" value="NEUROMODULIN"/>
    <property type="match status" value="1"/>
</dbReference>
<dbReference type="Gene3D" id="1.20.890.10">
    <property type="entry name" value="cAMP-dependent protein kinase regulatory subunit, dimerization-anchoring domain"/>
    <property type="match status" value="1"/>
</dbReference>
<feature type="compositionally biased region" description="Basic and acidic residues" evidence="1">
    <location>
        <begin position="81"/>
        <end position="112"/>
    </location>
</feature>
<feature type="compositionally biased region" description="Basic and acidic residues" evidence="1">
    <location>
        <begin position="499"/>
        <end position="523"/>
    </location>
</feature>
<feature type="compositionally biased region" description="Low complexity" evidence="1">
    <location>
        <begin position="352"/>
        <end position="363"/>
    </location>
</feature>
<dbReference type="Pfam" id="PF02197">
    <property type="entry name" value="RIIa"/>
    <property type="match status" value="1"/>
</dbReference>
<feature type="compositionally biased region" description="Basic and acidic residues" evidence="1">
    <location>
        <begin position="335"/>
        <end position="349"/>
    </location>
</feature>
<dbReference type="SUPFAM" id="SSF47391">
    <property type="entry name" value="Dimerization-anchoring domain of cAMP-dependent PK regulatory subunit"/>
    <property type="match status" value="1"/>
</dbReference>
<dbReference type="Proteomes" id="UP000002852">
    <property type="component" value="Unassembled WGS sequence"/>
</dbReference>
<reference evidence="3" key="4">
    <citation type="submission" date="2025-09" db="UniProtKB">
        <authorList>
            <consortium name="Ensembl"/>
        </authorList>
    </citation>
    <scope>IDENTIFICATION</scope>
    <source>
        <strain evidence="3">JP 163 A</strain>
    </source>
</reference>
<reference evidence="4" key="2">
    <citation type="journal article" date="2013" name="Nat. Genet.">
        <title>The genome of the platyfish, Xiphophorus maculatus, provides insights into evolutionary adaptation and several complex traits.</title>
        <authorList>
            <person name="Schartl M."/>
            <person name="Walter R.B."/>
            <person name="Shen Y."/>
            <person name="Garcia T."/>
            <person name="Catchen J."/>
            <person name="Amores A."/>
            <person name="Braasch I."/>
            <person name="Chalopin D."/>
            <person name="Volff J.N."/>
            <person name="Lesch K.P."/>
            <person name="Bisazza A."/>
            <person name="Minx P."/>
            <person name="Hillier L."/>
            <person name="Wilson R.K."/>
            <person name="Fuerstenberg S."/>
            <person name="Boore J."/>
            <person name="Searle S."/>
            <person name="Postlethwait J.H."/>
            <person name="Warren W.C."/>
        </authorList>
    </citation>
    <scope>NUCLEOTIDE SEQUENCE [LARGE SCALE GENOMIC DNA]</scope>
    <source>
        <strain evidence="4">JP 163 A</strain>
    </source>
</reference>
<evidence type="ECO:0000256" key="1">
    <source>
        <dbReference type="SAM" id="MobiDB-lite"/>
    </source>
</evidence>
<dbReference type="InParanoid" id="A0A3B5Q1U8"/>
<feature type="compositionally biased region" description="Basic and acidic residues" evidence="1">
    <location>
        <begin position="364"/>
        <end position="394"/>
    </location>
</feature>
<feature type="compositionally biased region" description="Low complexity" evidence="1">
    <location>
        <begin position="487"/>
        <end position="498"/>
    </location>
</feature>
<feature type="compositionally biased region" description="Basic and acidic residues" evidence="1">
    <location>
        <begin position="297"/>
        <end position="325"/>
    </location>
</feature>
<reference evidence="4" key="1">
    <citation type="submission" date="2012-01" db="EMBL/GenBank/DDBJ databases">
        <authorList>
            <person name="Walter R."/>
            <person name="Schartl M."/>
            <person name="Warren W."/>
        </authorList>
    </citation>
    <scope>NUCLEOTIDE SEQUENCE [LARGE SCALE GENOMIC DNA]</scope>
    <source>
        <strain evidence="4">JP 163 A</strain>
    </source>
</reference>
<dbReference type="Ensembl" id="ENSXMAT00000028574.1">
    <property type="protein sequence ID" value="ENSXMAP00000025080.1"/>
    <property type="gene ID" value="ENSXMAG00000021916.1"/>
</dbReference>
<dbReference type="InterPro" id="IPR003117">
    <property type="entry name" value="cAMP_dep_PK_reg_su_I/II_a/b"/>
</dbReference>
<dbReference type="PANTHER" id="PTHR10699:SF11">
    <property type="entry name" value="IGLOO, ISOFORM A"/>
    <property type="match status" value="1"/>
</dbReference>
<name>A0A3B5Q1U8_XIPMA</name>
<feature type="region of interest" description="Disordered" evidence="1">
    <location>
        <begin position="187"/>
        <end position="240"/>
    </location>
</feature>
<evidence type="ECO:0000313" key="4">
    <source>
        <dbReference type="Proteomes" id="UP000002852"/>
    </source>
</evidence>
<dbReference type="AlphaFoldDB" id="A0A3B5Q1U8"/>
<feature type="domain" description="RIIa" evidence="2">
    <location>
        <begin position="14"/>
        <end position="51"/>
    </location>
</feature>
<feature type="compositionally biased region" description="Low complexity" evidence="1">
    <location>
        <begin position="397"/>
        <end position="408"/>
    </location>
</feature>
<feature type="compositionally biased region" description="Acidic residues" evidence="1">
    <location>
        <begin position="559"/>
        <end position="572"/>
    </location>
</feature>
<dbReference type="OMA" id="DNECEER"/>
<dbReference type="InterPro" id="IPR047579">
    <property type="entry name" value="DD_CABYR_SP17"/>
</dbReference>
<reference evidence="3" key="3">
    <citation type="submission" date="2025-08" db="UniProtKB">
        <authorList>
            <consortium name="Ensembl"/>
        </authorList>
    </citation>
    <scope>IDENTIFICATION</scope>
    <source>
        <strain evidence="3">JP 163 A</strain>
    </source>
</reference>
<dbReference type="CDD" id="cd12100">
    <property type="entry name" value="DD_CABYR_SP17"/>
    <property type="match status" value="1"/>
</dbReference>
<proteinExistence type="predicted"/>
<dbReference type="SMART" id="SM00394">
    <property type="entry name" value="RIIa"/>
    <property type="match status" value="1"/>
</dbReference>
<feature type="region of interest" description="Disordered" evidence="1">
    <location>
        <begin position="297"/>
        <end position="596"/>
    </location>
</feature>
<dbReference type="GeneTree" id="ENSGT00440000039164"/>
<protein>
    <recommendedName>
        <fullName evidence="2">RIIa domain-containing protein</fullName>
    </recommendedName>
</protein>
<dbReference type="STRING" id="8083.ENSXMAP00000025080"/>
<feature type="compositionally biased region" description="Polar residues" evidence="1">
    <location>
        <begin position="536"/>
        <end position="549"/>
    </location>
</feature>
<feature type="region of interest" description="Disordered" evidence="1">
    <location>
        <begin position="79"/>
        <end position="175"/>
    </location>
</feature>
<feature type="compositionally biased region" description="Acidic residues" evidence="1">
    <location>
        <begin position="133"/>
        <end position="153"/>
    </location>
</feature>
<evidence type="ECO:0000313" key="3">
    <source>
        <dbReference type="Ensembl" id="ENSXMAP00000025080.1"/>
    </source>
</evidence>
<sequence length="596" mass="66417">MSVPFSNTHLRVPRGFGALLEGLTREILRDQPDNIPAYAAQYFDKLLKEREESGMDPSEWAAKLEDRFYNNHAFKSTETVGLEKETATEEAHVSKRKPSEFETEEEPSHSVEDAALSTEHLPISDITDSAEGSQDEETELQDTEQTSEADEQSGIDKDYELTEAEPSQIIGLDSEVDDDLLHLSLIQVDQADETSDVSEGESPSQRWEDQEYKDEDQPVGAFGEQETVGSEEEHTVESESLQSVLHLTFLVDASASKPGETKTSICQDDTYSAEETETITTQLEENAVELPANQYEIHPDTQQEAKDEAQSEKEITDTESEREITETQGESEVTETLKEKEITETKGEGEITETQGEGKITETLGEREITETQGEREVTETLKEKEITETKGEGEITETQGEGKITETPGERDKTETPGEREITETQGEREVTETLKEKEITETQGEGKITETQGEGKITETPGERDKTETLKEKEITETKGEGEITETQGEGKITETPGERDKTETQGEREVTETLKEKEITETQGEGEITETQVSPEKSSVSPTVSEKSFKQVTFKEEDEIFTPEVDNEYEETRSDNSDGTPADAEEEEGPAGI</sequence>
<dbReference type="GO" id="GO:0005516">
    <property type="term" value="F:calmodulin binding"/>
    <property type="evidence" value="ECO:0007669"/>
    <property type="project" value="TreeGrafter"/>
</dbReference>